<organism evidence="2 3">
    <name type="scientific">Engelhardtia mirabilis</name>
    <dbReference type="NCBI Taxonomy" id="2528011"/>
    <lineage>
        <taxon>Bacteria</taxon>
        <taxon>Pseudomonadati</taxon>
        <taxon>Planctomycetota</taxon>
        <taxon>Planctomycetia</taxon>
        <taxon>Planctomycetia incertae sedis</taxon>
        <taxon>Engelhardtia</taxon>
    </lineage>
</organism>
<evidence type="ECO:0000313" key="2">
    <source>
        <dbReference type="EMBL" id="QDU67443.1"/>
    </source>
</evidence>
<keyword evidence="3" id="KW-1185">Reference proteome</keyword>
<accession>A0A518BKI0</accession>
<dbReference type="RefSeq" id="WP_145065631.1">
    <property type="nucleotide sequence ID" value="NZ_CP036287.1"/>
</dbReference>
<dbReference type="EMBL" id="CP036287">
    <property type="protein sequence ID" value="QDU67443.1"/>
    <property type="molecule type" value="Genomic_DNA"/>
</dbReference>
<reference evidence="2 3" key="1">
    <citation type="submission" date="2019-02" db="EMBL/GenBank/DDBJ databases">
        <title>Deep-cultivation of Planctomycetes and their phenomic and genomic characterization uncovers novel biology.</title>
        <authorList>
            <person name="Wiegand S."/>
            <person name="Jogler M."/>
            <person name="Boedeker C."/>
            <person name="Pinto D."/>
            <person name="Vollmers J."/>
            <person name="Rivas-Marin E."/>
            <person name="Kohn T."/>
            <person name="Peeters S.H."/>
            <person name="Heuer A."/>
            <person name="Rast P."/>
            <person name="Oberbeckmann S."/>
            <person name="Bunk B."/>
            <person name="Jeske O."/>
            <person name="Meyerdierks A."/>
            <person name="Storesund J.E."/>
            <person name="Kallscheuer N."/>
            <person name="Luecker S."/>
            <person name="Lage O.M."/>
            <person name="Pohl T."/>
            <person name="Merkel B.J."/>
            <person name="Hornburger P."/>
            <person name="Mueller R.-W."/>
            <person name="Bruemmer F."/>
            <person name="Labrenz M."/>
            <person name="Spormann A.M."/>
            <person name="Op den Camp H."/>
            <person name="Overmann J."/>
            <person name="Amann R."/>
            <person name="Jetten M.S.M."/>
            <person name="Mascher T."/>
            <person name="Medema M.H."/>
            <person name="Devos D.P."/>
            <person name="Kaster A.-K."/>
            <person name="Ovreas L."/>
            <person name="Rohde M."/>
            <person name="Galperin M.Y."/>
            <person name="Jogler C."/>
        </authorList>
    </citation>
    <scope>NUCLEOTIDE SEQUENCE [LARGE SCALE GENOMIC DNA]</scope>
    <source>
        <strain evidence="2 3">Pla133</strain>
    </source>
</reference>
<proteinExistence type="predicted"/>
<keyword evidence="1" id="KW-0812">Transmembrane</keyword>
<dbReference type="KEGG" id="pbap:Pla133_25260"/>
<keyword evidence="1" id="KW-1133">Transmembrane helix</keyword>
<dbReference type="AlphaFoldDB" id="A0A518BKI0"/>
<evidence type="ECO:0000313" key="3">
    <source>
        <dbReference type="Proteomes" id="UP000316921"/>
    </source>
</evidence>
<evidence type="ECO:0000256" key="1">
    <source>
        <dbReference type="SAM" id="Phobius"/>
    </source>
</evidence>
<keyword evidence="1" id="KW-0472">Membrane</keyword>
<feature type="transmembrane region" description="Helical" evidence="1">
    <location>
        <begin position="195"/>
        <end position="220"/>
    </location>
</feature>
<gene>
    <name evidence="2" type="ORF">Pla133_25260</name>
</gene>
<name>A0A518BKI0_9BACT</name>
<protein>
    <submittedName>
        <fullName evidence="2">Uncharacterized protein</fullName>
    </submittedName>
</protein>
<sequence>MANLSLLGSDGSAERTVELPDVPVTVGGPGSDRVLPGLASGTLRFHVAEGLVERPAGSAELRVDGRTVERASLADGLVIEWAGLRLRFESEATLDQVALPPAPAPEAWQRLKAGLLAEMGRADKKAAKRWQEAVVAGSFNSAAAAAEINAASGVPDEDPALVERAGRLGRDLLMQPTLRGARGAARATRQAGRNVFAYALTQLVIVLFFAFVFSIGLLVARFQGVELDGFLDSVLDVVLFRG</sequence>
<dbReference type="Proteomes" id="UP000316921">
    <property type="component" value="Chromosome"/>
</dbReference>